<dbReference type="SUPFAM" id="SSF52540">
    <property type="entry name" value="P-loop containing nucleoside triphosphate hydrolases"/>
    <property type="match status" value="1"/>
</dbReference>
<proteinExistence type="inferred from homology"/>
<reference evidence="5" key="1">
    <citation type="submission" date="2020-01" db="EMBL/GenBank/DDBJ databases">
        <authorList>
            <person name="Richard D."/>
        </authorList>
    </citation>
    <scope>NUCLEOTIDE SEQUENCE</scope>
    <source>
        <strain evidence="5">JP541</strain>
    </source>
</reference>
<dbReference type="AlphaFoldDB" id="A0A8I0HG54"/>
<organism evidence="5 6">
    <name type="scientific">Xanthomonas citri pv. citri</name>
    <dbReference type="NCBI Taxonomy" id="611301"/>
    <lineage>
        <taxon>Bacteria</taxon>
        <taxon>Pseudomonadati</taxon>
        <taxon>Pseudomonadota</taxon>
        <taxon>Gammaproteobacteria</taxon>
        <taxon>Lysobacterales</taxon>
        <taxon>Lysobacteraceae</taxon>
        <taxon>Xanthomonas</taxon>
    </lineage>
</organism>
<evidence type="ECO:0000256" key="1">
    <source>
        <dbReference type="ARBA" id="ARBA00005790"/>
    </source>
</evidence>
<protein>
    <submittedName>
        <fullName evidence="5">Guanylate kinase</fullName>
    </submittedName>
</protein>
<dbReference type="InterPro" id="IPR027417">
    <property type="entry name" value="P-loop_NTPase"/>
</dbReference>
<accession>A0A8I0HG54</accession>
<keyword evidence="2" id="KW-0808">Transferase</keyword>
<feature type="non-terminal residue" evidence="5">
    <location>
        <position position="77"/>
    </location>
</feature>
<gene>
    <name evidence="5" type="ORF">GUH15_31260</name>
</gene>
<feature type="non-terminal residue" evidence="5">
    <location>
        <position position="1"/>
    </location>
</feature>
<feature type="domain" description="Guanylate kinase-like" evidence="4">
    <location>
        <begin position="1"/>
        <end position="62"/>
    </location>
</feature>
<dbReference type="EMBL" id="JAABFR010002602">
    <property type="protein sequence ID" value="MBD4340441.1"/>
    <property type="molecule type" value="Genomic_DNA"/>
</dbReference>
<evidence type="ECO:0000256" key="2">
    <source>
        <dbReference type="ARBA" id="ARBA00022679"/>
    </source>
</evidence>
<comment type="similarity">
    <text evidence="1">Belongs to the guanylate kinase family.</text>
</comment>
<dbReference type="InterPro" id="IPR008145">
    <property type="entry name" value="GK/Ca_channel_bsu"/>
</dbReference>
<evidence type="ECO:0000259" key="4">
    <source>
        <dbReference type="PROSITE" id="PS50052"/>
    </source>
</evidence>
<dbReference type="Pfam" id="PF00625">
    <property type="entry name" value="Guanylate_kin"/>
    <property type="match status" value="1"/>
</dbReference>
<evidence type="ECO:0000313" key="6">
    <source>
        <dbReference type="Proteomes" id="UP000653002"/>
    </source>
</evidence>
<name>A0A8I0HG54_XANCI</name>
<dbReference type="PANTHER" id="PTHR23117:SF13">
    <property type="entry name" value="GUANYLATE KINASE"/>
    <property type="match status" value="1"/>
</dbReference>
<keyword evidence="3 5" id="KW-0418">Kinase</keyword>
<sequence>VTPPDADTLRARLEGRQTETKEVVEARLARAAQESEGMDQYDYLVVNDDLDTCVEEMHQIIRSERFRTKRNTQFIEK</sequence>
<dbReference type="InterPro" id="IPR008144">
    <property type="entry name" value="Guanylate_kin-like_dom"/>
</dbReference>
<dbReference type="Proteomes" id="UP000653002">
    <property type="component" value="Unassembled WGS sequence"/>
</dbReference>
<dbReference type="Gene3D" id="3.40.50.300">
    <property type="entry name" value="P-loop containing nucleotide triphosphate hydrolases"/>
    <property type="match status" value="1"/>
</dbReference>
<comment type="caution">
    <text evidence="5">The sequence shown here is derived from an EMBL/GenBank/DDBJ whole genome shotgun (WGS) entry which is preliminary data.</text>
</comment>
<dbReference type="GO" id="GO:0005829">
    <property type="term" value="C:cytosol"/>
    <property type="evidence" value="ECO:0007669"/>
    <property type="project" value="TreeGrafter"/>
</dbReference>
<evidence type="ECO:0000313" key="5">
    <source>
        <dbReference type="EMBL" id="MBD4340441.1"/>
    </source>
</evidence>
<dbReference type="GO" id="GO:0004385">
    <property type="term" value="F:GMP kinase activity"/>
    <property type="evidence" value="ECO:0007669"/>
    <property type="project" value="TreeGrafter"/>
</dbReference>
<evidence type="ECO:0000256" key="3">
    <source>
        <dbReference type="ARBA" id="ARBA00022777"/>
    </source>
</evidence>
<dbReference type="PROSITE" id="PS50052">
    <property type="entry name" value="GUANYLATE_KINASE_2"/>
    <property type="match status" value="1"/>
</dbReference>
<dbReference type="PANTHER" id="PTHR23117">
    <property type="entry name" value="GUANYLATE KINASE-RELATED"/>
    <property type="match status" value="1"/>
</dbReference>